<evidence type="ECO:0000313" key="1">
    <source>
        <dbReference type="EMBL" id="KAK7402561.1"/>
    </source>
</evidence>
<comment type="caution">
    <text evidence="1">The sequence shown here is derived from an EMBL/GenBank/DDBJ whole genome shotgun (WGS) entry which is preliminary data.</text>
</comment>
<sequence>MAELFGVAAGVAGFVSLLTQIMGGIETLREIRSHAERAPAELDNLTSELAFLAHLMREVIAKAADKDDIVHRHCQSSCDQVVRGLAKLKSKLSTELKASGRQKILRLLALKHWKQDIEDLQSSIQGAKINLIL</sequence>
<evidence type="ECO:0000313" key="2">
    <source>
        <dbReference type="Proteomes" id="UP001498476"/>
    </source>
</evidence>
<reference evidence="1 2" key="1">
    <citation type="journal article" date="2025" name="Microbiol. Resour. Announc.">
        <title>Draft genome sequences for Neonectria magnoliae and Neonectria punicea, canker pathogens of Liriodendron tulipifera and Acer saccharum in West Virginia.</title>
        <authorList>
            <person name="Petronek H.M."/>
            <person name="Kasson M.T."/>
            <person name="Metheny A.M."/>
            <person name="Stauder C.M."/>
            <person name="Lovett B."/>
            <person name="Lynch S.C."/>
            <person name="Garnas J.R."/>
            <person name="Kasson L.R."/>
            <person name="Stajich J.E."/>
        </authorList>
    </citation>
    <scope>NUCLEOTIDE SEQUENCE [LARGE SCALE GENOMIC DNA]</scope>
    <source>
        <strain evidence="1 2">NRRL 64653</strain>
    </source>
</reference>
<dbReference type="Proteomes" id="UP001498476">
    <property type="component" value="Unassembled WGS sequence"/>
</dbReference>
<evidence type="ECO:0008006" key="3">
    <source>
        <dbReference type="Google" id="ProtNLM"/>
    </source>
</evidence>
<proteinExistence type="predicted"/>
<accession>A0ABR1GL18</accession>
<protein>
    <recommendedName>
        <fullName evidence="3">Fungal N-terminal domain-containing protein</fullName>
    </recommendedName>
</protein>
<dbReference type="EMBL" id="JAZAVJ010000296">
    <property type="protein sequence ID" value="KAK7402561.1"/>
    <property type="molecule type" value="Genomic_DNA"/>
</dbReference>
<organism evidence="1 2">
    <name type="scientific">Neonectria punicea</name>
    <dbReference type="NCBI Taxonomy" id="979145"/>
    <lineage>
        <taxon>Eukaryota</taxon>
        <taxon>Fungi</taxon>
        <taxon>Dikarya</taxon>
        <taxon>Ascomycota</taxon>
        <taxon>Pezizomycotina</taxon>
        <taxon>Sordariomycetes</taxon>
        <taxon>Hypocreomycetidae</taxon>
        <taxon>Hypocreales</taxon>
        <taxon>Nectriaceae</taxon>
        <taxon>Neonectria</taxon>
    </lineage>
</organism>
<keyword evidence="2" id="KW-1185">Reference proteome</keyword>
<gene>
    <name evidence="1" type="ORF">QQX98_011699</name>
</gene>
<name>A0ABR1GL18_9HYPO</name>